<keyword evidence="3" id="KW-1185">Reference proteome</keyword>
<dbReference type="AlphaFoldDB" id="A0AAE3H8R2"/>
<organism evidence="2 3">
    <name type="scientific">Methanolobus chelungpuianus</name>
    <dbReference type="NCBI Taxonomy" id="502115"/>
    <lineage>
        <taxon>Archaea</taxon>
        <taxon>Methanobacteriati</taxon>
        <taxon>Methanobacteriota</taxon>
        <taxon>Stenosarchaea group</taxon>
        <taxon>Methanomicrobia</taxon>
        <taxon>Methanosarcinales</taxon>
        <taxon>Methanosarcinaceae</taxon>
        <taxon>Methanolobus</taxon>
    </lineage>
</organism>
<gene>
    <name evidence="2" type="ORF">PV02_00145</name>
</gene>
<feature type="region of interest" description="Disordered" evidence="1">
    <location>
        <begin position="14"/>
        <end position="43"/>
    </location>
</feature>
<evidence type="ECO:0000256" key="1">
    <source>
        <dbReference type="SAM" id="MobiDB-lite"/>
    </source>
</evidence>
<proteinExistence type="predicted"/>
<dbReference type="EMBL" id="JTEO01000001">
    <property type="protein sequence ID" value="MCQ6961649.1"/>
    <property type="molecule type" value="Genomic_DNA"/>
</dbReference>
<reference evidence="2 3" key="1">
    <citation type="journal article" date="2011" name="Appl. Environ. Microbiol.">
        <title>Methanogenic archaea isolated from Taiwan's Chelungpu fault.</title>
        <authorList>
            <person name="Wu S.Y."/>
            <person name="Lai M.C."/>
        </authorList>
    </citation>
    <scope>NUCLEOTIDE SEQUENCE [LARGE SCALE GENOMIC DNA]</scope>
    <source>
        <strain evidence="2 3">St545Mb</strain>
    </source>
</reference>
<comment type="caution">
    <text evidence="2">The sequence shown here is derived from an EMBL/GenBank/DDBJ whole genome shotgun (WGS) entry which is preliminary data.</text>
</comment>
<evidence type="ECO:0000313" key="2">
    <source>
        <dbReference type="EMBL" id="MCQ6961649.1"/>
    </source>
</evidence>
<feature type="compositionally biased region" description="Polar residues" evidence="1">
    <location>
        <begin position="20"/>
        <end position="29"/>
    </location>
</feature>
<name>A0AAE3H8R2_9EURY</name>
<accession>A0AAE3H8R2</accession>
<protein>
    <submittedName>
        <fullName evidence="2">Uncharacterized protein</fullName>
    </submittedName>
</protein>
<evidence type="ECO:0000313" key="3">
    <source>
        <dbReference type="Proteomes" id="UP001206983"/>
    </source>
</evidence>
<sequence>MKYPSARNTVLTIPDHDVNITHSGASSGENYKGNGSPGNKDDYPSIKTAFKINGLSDPGQEIVRKTCNVNSFIEVDILEYDFQH</sequence>
<dbReference type="Proteomes" id="UP001206983">
    <property type="component" value="Unassembled WGS sequence"/>
</dbReference>